<dbReference type="Proteomes" id="UP001150581">
    <property type="component" value="Unassembled WGS sequence"/>
</dbReference>
<accession>A0ACC1I950</accession>
<sequence length="271" mass="29323">MNRKLLDPFEPEYPEAIEACLDDEYAVKCAYSHHGSLLATARSDGQCYIWDMDTLSIMRKLEHGDAALTGLSWSRSGRYILTFDESGVCILWDLKTETMRARVEFDSAIACARMHPRNSLQFIVCPVREAPCLVTAGGADTGESPTVAPICISADGIDQKTKAAASTCCCFGKKGVYAFFGSSKGVVHAVHVATQTVACSTKLSSSAVNTIARNPRGTDIVTNSSDRTLRVCQVALPEEEQTDAGSSKQSMLAKLEPSITVTTKIQDIVNR</sequence>
<evidence type="ECO:0000313" key="2">
    <source>
        <dbReference type="Proteomes" id="UP001150581"/>
    </source>
</evidence>
<keyword evidence="2" id="KW-1185">Reference proteome</keyword>
<reference evidence="1" key="1">
    <citation type="submission" date="2022-07" db="EMBL/GenBank/DDBJ databases">
        <title>Phylogenomic reconstructions and comparative analyses of Kickxellomycotina fungi.</title>
        <authorList>
            <person name="Reynolds N.K."/>
            <person name="Stajich J.E."/>
            <person name="Barry K."/>
            <person name="Grigoriev I.V."/>
            <person name="Crous P."/>
            <person name="Smith M.E."/>
        </authorList>
    </citation>
    <scope>NUCLEOTIDE SEQUENCE</scope>
    <source>
        <strain evidence="1">Benny 63K</strain>
    </source>
</reference>
<gene>
    <name evidence="1" type="primary">SWD1</name>
    <name evidence="1" type="ORF">LPJ66_008872</name>
</gene>
<protein>
    <submittedName>
        <fullName evidence="1">Chromatin binding protein</fullName>
    </submittedName>
</protein>
<comment type="caution">
    <text evidence="1">The sequence shown here is derived from an EMBL/GenBank/DDBJ whole genome shotgun (WGS) entry which is preliminary data.</text>
</comment>
<dbReference type="EMBL" id="JANBPG010001885">
    <property type="protein sequence ID" value="KAJ1887886.1"/>
    <property type="molecule type" value="Genomic_DNA"/>
</dbReference>
<proteinExistence type="predicted"/>
<name>A0ACC1I950_9FUNG</name>
<feature type="non-terminal residue" evidence="1">
    <location>
        <position position="271"/>
    </location>
</feature>
<evidence type="ECO:0000313" key="1">
    <source>
        <dbReference type="EMBL" id="KAJ1887886.1"/>
    </source>
</evidence>
<organism evidence="1 2">
    <name type="scientific">Kickxella alabastrina</name>
    <dbReference type="NCBI Taxonomy" id="61397"/>
    <lineage>
        <taxon>Eukaryota</taxon>
        <taxon>Fungi</taxon>
        <taxon>Fungi incertae sedis</taxon>
        <taxon>Zoopagomycota</taxon>
        <taxon>Kickxellomycotina</taxon>
        <taxon>Kickxellomycetes</taxon>
        <taxon>Kickxellales</taxon>
        <taxon>Kickxellaceae</taxon>
        <taxon>Kickxella</taxon>
    </lineage>
</organism>